<feature type="transmembrane region" description="Helical" evidence="7">
    <location>
        <begin position="334"/>
        <end position="354"/>
    </location>
</feature>
<evidence type="ECO:0000256" key="2">
    <source>
        <dbReference type="ARBA" id="ARBA00022475"/>
    </source>
</evidence>
<dbReference type="SUPFAM" id="SSF103473">
    <property type="entry name" value="MFS general substrate transporter"/>
    <property type="match status" value="1"/>
</dbReference>
<dbReference type="CDD" id="cd17324">
    <property type="entry name" value="MFS_NepI_like"/>
    <property type="match status" value="1"/>
</dbReference>
<keyword evidence="5 7" id="KW-0472">Membrane</keyword>
<feature type="transmembrane region" description="Helical" evidence="7">
    <location>
        <begin position="292"/>
        <end position="313"/>
    </location>
</feature>
<dbReference type="Proteomes" id="UP000749040">
    <property type="component" value="Unassembled WGS sequence"/>
</dbReference>
<evidence type="ECO:0000259" key="8">
    <source>
        <dbReference type="PROSITE" id="PS50850"/>
    </source>
</evidence>
<evidence type="ECO:0000256" key="4">
    <source>
        <dbReference type="ARBA" id="ARBA00022989"/>
    </source>
</evidence>
<evidence type="ECO:0000256" key="6">
    <source>
        <dbReference type="SAM" id="MobiDB-lite"/>
    </source>
</evidence>
<feature type="region of interest" description="Disordered" evidence="6">
    <location>
        <begin position="385"/>
        <end position="415"/>
    </location>
</feature>
<dbReference type="Gene3D" id="1.20.1250.20">
    <property type="entry name" value="MFS general substrate transporter like domains"/>
    <property type="match status" value="1"/>
</dbReference>
<feature type="transmembrane region" description="Helical" evidence="7">
    <location>
        <begin position="269"/>
        <end position="286"/>
    </location>
</feature>
<dbReference type="EMBL" id="JADKYB010000002">
    <property type="protein sequence ID" value="MBM9503667.1"/>
    <property type="molecule type" value="Genomic_DNA"/>
</dbReference>
<feature type="transmembrane region" description="Helical" evidence="7">
    <location>
        <begin position="244"/>
        <end position="262"/>
    </location>
</feature>
<dbReference type="InterPro" id="IPR011701">
    <property type="entry name" value="MFS"/>
</dbReference>
<dbReference type="InterPro" id="IPR036259">
    <property type="entry name" value="MFS_trans_sf"/>
</dbReference>
<feature type="transmembrane region" description="Helical" evidence="7">
    <location>
        <begin position="104"/>
        <end position="126"/>
    </location>
</feature>
<sequence>MPVTGAPRGVPLLGFGAFAMGMDAYVMTGLLAGIGRDLGVSLPRAGQCVTVFTLCYAVSAPLLSAALARLSTRTVLVTALLVFTAANAAAALAGSYPVLLVSRAVAGVGAGLYSPTAATAAAALAGEDKRGRALAVVLGGMSGGTVLGVPLGLLLATDHGWRASMWLVTALGAVACAGVAARLPRVRPGAAPTLRARLSGLARPGIAAVVVVTFLQGVASLGSYTYLQPILAAGGHTGNPTPYLWVWGIGGVCGSLLSGVVADRLGRPAVLSGVLLGLLGLALAVLPGCGALPGLVLLPLAVWGATGWGFVVPQQHRLIRADAQGGAAVALNSSATYLGSSVGAALGGAALAAGLGAGRLPLLAALVALAGLLLNLVSMRLPASPAAAGPNPADPAAPPKGTHCETRRESPELRP</sequence>
<organism evidence="9 10">
    <name type="scientific">Actinacidiphila acididurans</name>
    <dbReference type="NCBI Taxonomy" id="2784346"/>
    <lineage>
        <taxon>Bacteria</taxon>
        <taxon>Bacillati</taxon>
        <taxon>Actinomycetota</taxon>
        <taxon>Actinomycetes</taxon>
        <taxon>Kitasatosporales</taxon>
        <taxon>Streptomycetaceae</taxon>
        <taxon>Actinacidiphila</taxon>
    </lineage>
</organism>
<evidence type="ECO:0000313" key="9">
    <source>
        <dbReference type="EMBL" id="MBM9503667.1"/>
    </source>
</evidence>
<gene>
    <name evidence="9" type="ORF">ITX44_03795</name>
</gene>
<dbReference type="Pfam" id="PF07690">
    <property type="entry name" value="MFS_1"/>
    <property type="match status" value="1"/>
</dbReference>
<evidence type="ECO:0000256" key="7">
    <source>
        <dbReference type="SAM" id="Phobius"/>
    </source>
</evidence>
<evidence type="ECO:0000256" key="3">
    <source>
        <dbReference type="ARBA" id="ARBA00022692"/>
    </source>
</evidence>
<feature type="transmembrane region" description="Helical" evidence="7">
    <location>
        <begin position="12"/>
        <end position="32"/>
    </location>
</feature>
<feature type="compositionally biased region" description="Basic and acidic residues" evidence="6">
    <location>
        <begin position="402"/>
        <end position="415"/>
    </location>
</feature>
<dbReference type="RefSeq" id="WP_205355539.1">
    <property type="nucleotide sequence ID" value="NZ_JADKYB010000002.1"/>
</dbReference>
<feature type="transmembrane region" description="Helical" evidence="7">
    <location>
        <begin position="75"/>
        <end position="98"/>
    </location>
</feature>
<dbReference type="InterPro" id="IPR050189">
    <property type="entry name" value="MFS_Efflux_Transporters"/>
</dbReference>
<dbReference type="PROSITE" id="PS50850">
    <property type="entry name" value="MFS"/>
    <property type="match status" value="1"/>
</dbReference>
<name>A0ABS2TKR0_9ACTN</name>
<keyword evidence="3 7" id="KW-0812">Transmembrane</keyword>
<keyword evidence="2" id="KW-1003">Cell membrane</keyword>
<comment type="subcellular location">
    <subcellularLocation>
        <location evidence="1">Cell membrane</location>
        <topology evidence="1">Multi-pass membrane protein</topology>
    </subcellularLocation>
</comment>
<dbReference type="InterPro" id="IPR020846">
    <property type="entry name" value="MFS_dom"/>
</dbReference>
<reference evidence="9 10" key="1">
    <citation type="submission" date="2021-01" db="EMBL/GenBank/DDBJ databases">
        <title>Streptomyces acididurans sp. nov., isolated from a peat swamp forest soil.</title>
        <authorList>
            <person name="Chantavorakit T."/>
            <person name="Duangmal K."/>
        </authorList>
    </citation>
    <scope>NUCLEOTIDE SEQUENCE [LARGE SCALE GENOMIC DNA]</scope>
    <source>
        <strain evidence="9 10">KK5PA1</strain>
    </source>
</reference>
<comment type="caution">
    <text evidence="9">The sequence shown here is derived from an EMBL/GenBank/DDBJ whole genome shotgun (WGS) entry which is preliminary data.</text>
</comment>
<proteinExistence type="predicted"/>
<evidence type="ECO:0000313" key="10">
    <source>
        <dbReference type="Proteomes" id="UP000749040"/>
    </source>
</evidence>
<feature type="transmembrane region" description="Helical" evidence="7">
    <location>
        <begin position="44"/>
        <end position="68"/>
    </location>
</feature>
<keyword evidence="10" id="KW-1185">Reference proteome</keyword>
<feature type="transmembrane region" description="Helical" evidence="7">
    <location>
        <begin position="133"/>
        <end position="157"/>
    </location>
</feature>
<feature type="transmembrane region" description="Helical" evidence="7">
    <location>
        <begin position="360"/>
        <end position="377"/>
    </location>
</feature>
<protein>
    <submittedName>
        <fullName evidence="9">MFS transporter</fullName>
    </submittedName>
</protein>
<keyword evidence="4 7" id="KW-1133">Transmembrane helix</keyword>
<feature type="transmembrane region" description="Helical" evidence="7">
    <location>
        <begin position="163"/>
        <end position="183"/>
    </location>
</feature>
<dbReference type="PANTHER" id="PTHR43124:SF10">
    <property type="entry name" value="PURINE EFFLUX PUMP PBUE"/>
    <property type="match status" value="1"/>
</dbReference>
<feature type="transmembrane region" description="Helical" evidence="7">
    <location>
        <begin position="204"/>
        <end position="224"/>
    </location>
</feature>
<evidence type="ECO:0000256" key="5">
    <source>
        <dbReference type="ARBA" id="ARBA00023136"/>
    </source>
</evidence>
<accession>A0ABS2TKR0</accession>
<feature type="domain" description="Major facilitator superfamily (MFS) profile" evidence="8">
    <location>
        <begin position="9"/>
        <end position="383"/>
    </location>
</feature>
<dbReference type="PANTHER" id="PTHR43124">
    <property type="entry name" value="PURINE EFFLUX PUMP PBUE"/>
    <property type="match status" value="1"/>
</dbReference>
<evidence type="ECO:0000256" key="1">
    <source>
        <dbReference type="ARBA" id="ARBA00004651"/>
    </source>
</evidence>